<dbReference type="Gene3D" id="1.10.540.10">
    <property type="entry name" value="Acyl-CoA dehydrogenase/oxidase, N-terminal domain"/>
    <property type="match status" value="1"/>
</dbReference>
<dbReference type="SUPFAM" id="SSF56645">
    <property type="entry name" value="Acyl-CoA dehydrogenase NM domain-like"/>
    <property type="match status" value="1"/>
</dbReference>
<evidence type="ECO:0000256" key="4">
    <source>
        <dbReference type="ARBA" id="ARBA00022827"/>
    </source>
</evidence>
<evidence type="ECO:0000313" key="9">
    <source>
        <dbReference type="Proteomes" id="UP000271678"/>
    </source>
</evidence>
<dbReference type="PANTHER" id="PTHR43884">
    <property type="entry name" value="ACYL-COA DEHYDROGENASE"/>
    <property type="match status" value="1"/>
</dbReference>
<dbReference type="AlphaFoldDB" id="A0A3M9M7Z7"/>
<evidence type="ECO:0000256" key="5">
    <source>
        <dbReference type="ARBA" id="ARBA00023002"/>
    </source>
</evidence>
<evidence type="ECO:0000256" key="3">
    <source>
        <dbReference type="ARBA" id="ARBA00022630"/>
    </source>
</evidence>
<keyword evidence="4" id="KW-0274">FAD</keyword>
<evidence type="ECO:0000259" key="6">
    <source>
        <dbReference type="Pfam" id="PF00441"/>
    </source>
</evidence>
<dbReference type="InterPro" id="IPR009075">
    <property type="entry name" value="AcylCo_DH/oxidase_C"/>
</dbReference>
<comment type="caution">
    <text evidence="8">The sequence shown here is derived from an EMBL/GenBank/DDBJ whole genome shotgun (WGS) entry which is preliminary data.</text>
</comment>
<dbReference type="GO" id="GO:0003995">
    <property type="term" value="F:acyl-CoA dehydrogenase activity"/>
    <property type="evidence" value="ECO:0007669"/>
    <property type="project" value="TreeGrafter"/>
</dbReference>
<keyword evidence="5" id="KW-0560">Oxidoreductase</keyword>
<dbReference type="Pfam" id="PF00441">
    <property type="entry name" value="Acyl-CoA_dh_1"/>
    <property type="match status" value="1"/>
</dbReference>
<evidence type="ECO:0000259" key="7">
    <source>
        <dbReference type="Pfam" id="PF02771"/>
    </source>
</evidence>
<feature type="domain" description="Acyl-CoA dehydrogenase/oxidase N-terminal" evidence="7">
    <location>
        <begin position="15"/>
        <end position="95"/>
    </location>
</feature>
<name>A0A3M9M7Z7_9MICO</name>
<accession>A0A3M9M7Z7</accession>
<reference evidence="8 9" key="1">
    <citation type="submission" date="2018-11" db="EMBL/GenBank/DDBJ databases">
        <title>Draft genome of Simplicispira Flexivirga sp. BO-16.</title>
        <authorList>
            <person name="Im W.T."/>
        </authorList>
    </citation>
    <scope>NUCLEOTIDE SEQUENCE [LARGE SCALE GENOMIC DNA]</scope>
    <source>
        <strain evidence="8 9">BO-16</strain>
    </source>
</reference>
<dbReference type="OrthoDB" id="7328575at2"/>
<evidence type="ECO:0000256" key="2">
    <source>
        <dbReference type="ARBA" id="ARBA00009347"/>
    </source>
</evidence>
<proteinExistence type="inferred from homology"/>
<dbReference type="PANTHER" id="PTHR43884:SF20">
    <property type="entry name" value="ACYL-COA DEHYDROGENASE FADE28"/>
    <property type="match status" value="1"/>
</dbReference>
<comment type="cofactor">
    <cofactor evidence="1">
        <name>FAD</name>
        <dbReference type="ChEBI" id="CHEBI:57692"/>
    </cofactor>
</comment>
<dbReference type="InterPro" id="IPR013786">
    <property type="entry name" value="AcylCoA_DH/ox_N"/>
</dbReference>
<dbReference type="SUPFAM" id="SSF47203">
    <property type="entry name" value="Acyl-CoA dehydrogenase C-terminal domain-like"/>
    <property type="match status" value="1"/>
</dbReference>
<evidence type="ECO:0000313" key="8">
    <source>
        <dbReference type="EMBL" id="RNI20668.1"/>
    </source>
</evidence>
<dbReference type="InterPro" id="IPR009100">
    <property type="entry name" value="AcylCoA_DH/oxidase_NM_dom_sf"/>
</dbReference>
<gene>
    <name evidence="8" type="ORF">EFY87_13845</name>
</gene>
<dbReference type="InterPro" id="IPR036250">
    <property type="entry name" value="AcylCo_DH-like_C"/>
</dbReference>
<dbReference type="RefSeq" id="WP_123272079.1">
    <property type="nucleotide sequence ID" value="NZ_RJJQ01000015.1"/>
</dbReference>
<dbReference type="GO" id="GO:0050660">
    <property type="term" value="F:flavin adenine dinucleotide binding"/>
    <property type="evidence" value="ECO:0007669"/>
    <property type="project" value="InterPro"/>
</dbReference>
<dbReference type="Pfam" id="PF02771">
    <property type="entry name" value="Acyl-CoA_dh_N"/>
    <property type="match status" value="1"/>
</dbReference>
<organism evidence="8 9">
    <name type="scientific">Flexivirga caeni</name>
    <dbReference type="NCBI Taxonomy" id="2294115"/>
    <lineage>
        <taxon>Bacteria</taxon>
        <taxon>Bacillati</taxon>
        <taxon>Actinomycetota</taxon>
        <taxon>Actinomycetes</taxon>
        <taxon>Micrococcales</taxon>
        <taxon>Dermacoccaceae</taxon>
        <taxon>Flexivirga</taxon>
    </lineage>
</organism>
<dbReference type="Gene3D" id="1.20.140.10">
    <property type="entry name" value="Butyryl-CoA Dehydrogenase, subunit A, domain 3"/>
    <property type="match status" value="1"/>
</dbReference>
<keyword evidence="9" id="KW-1185">Reference proteome</keyword>
<sequence>MTTFPGVDSDLSGVMQAVFAKHAAAGEQDASVFDGALWEELTGLGLARLTGSEDSGGSGAGWLEAAELLSAAAASGVRAPLAEHDLLACSLLEAAGLPVDDRLRTLAEVDVDGLALAVAWARCAQRLVLVWPAGGGWLVADVDPSGTTEIVPGTNVIGEPRDGVSVDLGAVQGTPIEGSLVEQHRRKGAVARAVQVCAALDRALALSCEHATTRHQFGRPLSRFQAVQHLIADMAAECALARAATEAALAAAMRTDWAGDEVLFRIAVARSCAGHAATTVVRNAHQVHGAIGTAIEHDLHRFTRAALAWRAEFGSVDQWDRRLAAIVRDAGSDGLWSLIAD</sequence>
<comment type="similarity">
    <text evidence="2">Belongs to the acyl-CoA dehydrogenase family.</text>
</comment>
<dbReference type="Proteomes" id="UP000271678">
    <property type="component" value="Unassembled WGS sequence"/>
</dbReference>
<feature type="domain" description="Acyl-CoA dehydrogenase/oxidase C-terminal" evidence="6">
    <location>
        <begin position="190"/>
        <end position="315"/>
    </location>
</feature>
<keyword evidence="3" id="KW-0285">Flavoprotein</keyword>
<evidence type="ECO:0000256" key="1">
    <source>
        <dbReference type="ARBA" id="ARBA00001974"/>
    </source>
</evidence>
<protein>
    <submittedName>
        <fullName evidence="8">Acyl-CoA dehydrogenase</fullName>
    </submittedName>
</protein>
<dbReference type="InterPro" id="IPR037069">
    <property type="entry name" value="AcylCoA_DH/ox_N_sf"/>
</dbReference>
<dbReference type="EMBL" id="RJJQ01000015">
    <property type="protein sequence ID" value="RNI20668.1"/>
    <property type="molecule type" value="Genomic_DNA"/>
</dbReference>